<dbReference type="KEGG" id="led:BBK82_04915"/>
<evidence type="ECO:0000256" key="1">
    <source>
        <dbReference type="SAM" id="Phobius"/>
    </source>
</evidence>
<evidence type="ECO:0000313" key="3">
    <source>
        <dbReference type="Proteomes" id="UP000093053"/>
    </source>
</evidence>
<name>A0A1B2HCQ5_9PSEU</name>
<accession>A0A1B2HCQ5</accession>
<protein>
    <submittedName>
        <fullName evidence="2">Uncharacterized protein</fullName>
    </submittedName>
</protein>
<evidence type="ECO:0000313" key="2">
    <source>
        <dbReference type="EMBL" id="ANZ35517.1"/>
    </source>
</evidence>
<keyword evidence="1" id="KW-1133">Transmembrane helix</keyword>
<proteinExistence type="predicted"/>
<organism evidence="2 3">
    <name type="scientific">Lentzea guizhouensis</name>
    <dbReference type="NCBI Taxonomy" id="1586287"/>
    <lineage>
        <taxon>Bacteria</taxon>
        <taxon>Bacillati</taxon>
        <taxon>Actinomycetota</taxon>
        <taxon>Actinomycetes</taxon>
        <taxon>Pseudonocardiales</taxon>
        <taxon>Pseudonocardiaceae</taxon>
        <taxon>Lentzea</taxon>
    </lineage>
</organism>
<reference evidence="2 3" key="1">
    <citation type="submission" date="2016-07" db="EMBL/GenBank/DDBJ databases">
        <title>Complete genome sequence of the Lentzea guizhouensis DHS C013.</title>
        <authorList>
            <person name="Cao C."/>
        </authorList>
    </citation>
    <scope>NUCLEOTIDE SEQUENCE [LARGE SCALE GENOMIC DNA]</scope>
    <source>
        <strain evidence="2 3">DHS C013</strain>
    </source>
</reference>
<keyword evidence="3" id="KW-1185">Reference proteome</keyword>
<dbReference type="OrthoDB" id="151222at2"/>
<keyword evidence="1" id="KW-0472">Membrane</keyword>
<gene>
    <name evidence="2" type="ORF">BBK82_04915</name>
</gene>
<keyword evidence="1" id="KW-0812">Transmembrane</keyword>
<dbReference type="Proteomes" id="UP000093053">
    <property type="component" value="Chromosome"/>
</dbReference>
<sequence>MWGLVTTIAYTGFLAGPPIVGGLAHVSSLVVSIGFVALVAALIIPATWLAKRATRQPAGV</sequence>
<dbReference type="RefSeq" id="WP_065913927.1">
    <property type="nucleotide sequence ID" value="NZ_CP016793.1"/>
</dbReference>
<feature type="transmembrane region" description="Helical" evidence="1">
    <location>
        <begin position="32"/>
        <end position="50"/>
    </location>
</feature>
<dbReference type="AlphaFoldDB" id="A0A1B2HCQ5"/>
<dbReference type="EMBL" id="CP016793">
    <property type="protein sequence ID" value="ANZ35517.1"/>
    <property type="molecule type" value="Genomic_DNA"/>
</dbReference>